<feature type="compositionally biased region" description="Basic and acidic residues" evidence="2">
    <location>
        <begin position="654"/>
        <end position="665"/>
    </location>
</feature>
<feature type="region of interest" description="Disordered" evidence="2">
    <location>
        <begin position="627"/>
        <end position="723"/>
    </location>
</feature>
<organism evidence="4 5">
    <name type="scientific">Ciona intestinalis</name>
    <name type="common">Transparent sea squirt</name>
    <name type="synonym">Ascidia intestinalis</name>
    <dbReference type="NCBI Taxonomy" id="7719"/>
    <lineage>
        <taxon>Eukaryota</taxon>
        <taxon>Metazoa</taxon>
        <taxon>Chordata</taxon>
        <taxon>Tunicata</taxon>
        <taxon>Ascidiacea</taxon>
        <taxon>Phlebobranchia</taxon>
        <taxon>Cionidae</taxon>
        <taxon>Ciona</taxon>
    </lineage>
</organism>
<dbReference type="GO" id="GO:0140588">
    <property type="term" value="P:chromatin looping"/>
    <property type="evidence" value="ECO:0007669"/>
    <property type="project" value="InterPro"/>
</dbReference>
<dbReference type="STRING" id="7719.ENSCINP00000005688"/>
<dbReference type="InterPro" id="IPR016024">
    <property type="entry name" value="ARM-type_fold"/>
</dbReference>
<sequence>MTLQPYLATKCESSDDLQTVHGVCRVLELAIPLMEHPSEAFLAAVEEDLMRMILTHHMMVVSAAIASLAAITCHVTNNYKLIWDCFQKMCNYLSNARITHEKNPSAIYQTKHFKQLLRALFITGHFCKNFDFDSEKLKGKAQICVKDKVYSCVYYFTKIDSTSSRQETEELCVFALRALGLLMIQDPNMMFLPSTRDLYKTLLHPGHTSDKLKKQVLLNLQTYLQTEDVKMQAATEASIKKAKQDGDERPKEELSLSFDDSVGEQNIKEINDVSSGMASSVMQLFLKEILESFFHKHELVRHAALHTVYLTLQQGLVHPVQCVPYLIAAASDIDPFVHKEAEQQLTELNKRYVGFVHTKALQGMRLAYQLQSYIEPNNDVIRGHYVSAGIDDGPTTLKAKCSHLYQLVRSDRKHRRAFLISLLNLFDDTVKTDIEMLLFLADNLSHFPYHTLDEPLFLISQIEVYVSVSGSNVLQTFKESLQDKSSRSSRRKKQKSEDSTSDSSSSEEDESDESDAEDDSLRHRLPINDAAIVEFARSSLACLLLLWVKQHLKTVFGFKDSKIHQYSTSEVNKANDKQCHRKKADHKFEPKQAIDHIRRCREKLSCRSETYIDAVLRQYTEFNQLMNKLDPNDDDSDSEKEKKVTKLPVVETNTSREEDSDHDSDVETTNAPLDAIRKSTALKPKKIKQKNPTESLYKSEMRKRQVVQYAETSSDSEGEFHGF</sequence>
<comment type="similarity">
    <text evidence="1">Belongs to the SCC2/Nipped-B family.</text>
</comment>
<dbReference type="SUPFAM" id="SSF48371">
    <property type="entry name" value="ARM repeat"/>
    <property type="match status" value="1"/>
</dbReference>
<dbReference type="InterPro" id="IPR033031">
    <property type="entry name" value="Scc2/Nipped-B"/>
</dbReference>
<keyword evidence="1" id="KW-0131">Cell cycle</keyword>
<protein>
    <recommendedName>
        <fullName evidence="1">Nipped-B protein</fullName>
    </recommendedName>
</protein>
<evidence type="ECO:0000256" key="1">
    <source>
        <dbReference type="RuleBase" id="RU364107"/>
    </source>
</evidence>
<evidence type="ECO:0000313" key="4">
    <source>
        <dbReference type="Ensembl" id="ENSCINP00000005688.3"/>
    </source>
</evidence>
<feature type="compositionally biased region" description="Acidic residues" evidence="2">
    <location>
        <begin position="505"/>
        <end position="518"/>
    </location>
</feature>
<reference evidence="4" key="2">
    <citation type="submission" date="2025-08" db="UniProtKB">
        <authorList>
            <consortium name="Ensembl"/>
        </authorList>
    </citation>
    <scope>IDENTIFICATION</scope>
</reference>
<reference evidence="4" key="3">
    <citation type="submission" date="2025-09" db="UniProtKB">
        <authorList>
            <consortium name="Ensembl"/>
        </authorList>
    </citation>
    <scope>IDENTIFICATION</scope>
</reference>
<evidence type="ECO:0000313" key="5">
    <source>
        <dbReference type="Proteomes" id="UP000008144"/>
    </source>
</evidence>
<dbReference type="OMA" id="YTANIRR"/>
<keyword evidence="1" id="KW-0677">Repeat</keyword>
<dbReference type="PANTHER" id="PTHR21704">
    <property type="entry name" value="NIPPED-B-LIKE PROTEIN DELANGIN SCC2-RELATED"/>
    <property type="match status" value="1"/>
</dbReference>
<dbReference type="GO" id="GO:0005634">
    <property type="term" value="C:nucleus"/>
    <property type="evidence" value="ECO:0007669"/>
    <property type="project" value="UniProtKB-SubCell"/>
</dbReference>
<reference evidence="5" key="1">
    <citation type="journal article" date="2002" name="Science">
        <title>The draft genome of Ciona intestinalis: insights into chordate and vertebrate origins.</title>
        <authorList>
            <person name="Dehal P."/>
            <person name="Satou Y."/>
            <person name="Campbell R.K."/>
            <person name="Chapman J."/>
            <person name="Degnan B."/>
            <person name="De Tomaso A."/>
            <person name="Davidson B."/>
            <person name="Di Gregorio A."/>
            <person name="Gelpke M."/>
            <person name="Goodstein D.M."/>
            <person name="Harafuji N."/>
            <person name="Hastings K.E."/>
            <person name="Ho I."/>
            <person name="Hotta K."/>
            <person name="Huang W."/>
            <person name="Kawashima T."/>
            <person name="Lemaire P."/>
            <person name="Martinez D."/>
            <person name="Meinertzhagen I.A."/>
            <person name="Necula S."/>
            <person name="Nonaka M."/>
            <person name="Putnam N."/>
            <person name="Rash S."/>
            <person name="Saiga H."/>
            <person name="Satake M."/>
            <person name="Terry A."/>
            <person name="Yamada L."/>
            <person name="Wang H.G."/>
            <person name="Awazu S."/>
            <person name="Azumi K."/>
            <person name="Boore J."/>
            <person name="Branno M."/>
            <person name="Chin-Bow S."/>
            <person name="DeSantis R."/>
            <person name="Doyle S."/>
            <person name="Francino P."/>
            <person name="Keys D.N."/>
            <person name="Haga S."/>
            <person name="Hayashi H."/>
            <person name="Hino K."/>
            <person name="Imai K.S."/>
            <person name="Inaba K."/>
            <person name="Kano S."/>
            <person name="Kobayashi K."/>
            <person name="Kobayashi M."/>
            <person name="Lee B.I."/>
            <person name="Makabe K.W."/>
            <person name="Manohar C."/>
            <person name="Matassi G."/>
            <person name="Medina M."/>
            <person name="Mochizuki Y."/>
            <person name="Mount S."/>
            <person name="Morishita T."/>
            <person name="Miura S."/>
            <person name="Nakayama A."/>
            <person name="Nishizaka S."/>
            <person name="Nomoto H."/>
            <person name="Ohta F."/>
            <person name="Oishi K."/>
            <person name="Rigoutsos I."/>
            <person name="Sano M."/>
            <person name="Sasaki A."/>
            <person name="Sasakura Y."/>
            <person name="Shoguchi E."/>
            <person name="Shin-i T."/>
            <person name="Spagnuolo A."/>
            <person name="Stainier D."/>
            <person name="Suzuki M.M."/>
            <person name="Tassy O."/>
            <person name="Takatori N."/>
            <person name="Tokuoka M."/>
            <person name="Yagi K."/>
            <person name="Yoshizaki F."/>
            <person name="Wada S."/>
            <person name="Zhang C."/>
            <person name="Hyatt P.D."/>
            <person name="Larimer F."/>
            <person name="Detter C."/>
            <person name="Doggett N."/>
            <person name="Glavina T."/>
            <person name="Hawkins T."/>
            <person name="Richardson P."/>
            <person name="Lucas S."/>
            <person name="Kohara Y."/>
            <person name="Levine M."/>
            <person name="Satoh N."/>
            <person name="Rokhsar D.S."/>
        </authorList>
    </citation>
    <scope>NUCLEOTIDE SEQUENCE [LARGE SCALE GENOMIC DNA]</scope>
</reference>
<accession>F6ZYR4</accession>
<evidence type="ECO:0000256" key="2">
    <source>
        <dbReference type="SAM" id="MobiDB-lite"/>
    </source>
</evidence>
<dbReference type="PANTHER" id="PTHR21704:SF18">
    <property type="entry name" value="NIPPED-B-LIKE PROTEIN"/>
    <property type="match status" value="1"/>
</dbReference>
<keyword evidence="1" id="KW-0539">Nucleus</keyword>
<dbReference type="Proteomes" id="UP000008144">
    <property type="component" value="Unassembled WGS sequence"/>
</dbReference>
<proteinExistence type="inferred from homology"/>
<keyword evidence="5" id="KW-1185">Reference proteome</keyword>
<dbReference type="GO" id="GO:0061775">
    <property type="term" value="F:cohesin loader activity"/>
    <property type="evidence" value="ECO:0007669"/>
    <property type="project" value="InterPro"/>
</dbReference>
<feature type="domain" description="Sister chromatid cohesion C-terminal" evidence="3">
    <location>
        <begin position="278"/>
        <end position="464"/>
    </location>
</feature>
<evidence type="ECO:0000259" key="3">
    <source>
        <dbReference type="Pfam" id="PF12830"/>
    </source>
</evidence>
<dbReference type="GO" id="GO:0010468">
    <property type="term" value="P:regulation of gene expression"/>
    <property type="evidence" value="ECO:0007669"/>
    <property type="project" value="InterPro"/>
</dbReference>
<dbReference type="HOGENOM" id="CLU_014474_0_0_1"/>
<dbReference type="GeneTree" id="ENSGT00390000010427"/>
<dbReference type="Pfam" id="PF12830">
    <property type="entry name" value="Nipped-B_C"/>
    <property type="match status" value="1"/>
</dbReference>
<dbReference type="InterPro" id="IPR024986">
    <property type="entry name" value="Nipped-B_C"/>
</dbReference>
<dbReference type="Ensembl" id="ENSCINT00000005688.3">
    <property type="protein sequence ID" value="ENSCINP00000005688.3"/>
    <property type="gene ID" value="ENSCING00000002781.3"/>
</dbReference>
<name>F6ZYR4_CIOIN</name>
<dbReference type="InParanoid" id="F6ZYR4"/>
<dbReference type="AlphaFoldDB" id="F6ZYR4"/>
<feature type="region of interest" description="Disordered" evidence="2">
    <location>
        <begin position="484"/>
        <end position="520"/>
    </location>
</feature>
<comment type="subcellular location">
    <subcellularLocation>
        <location evidence="1">Nucleus</location>
    </subcellularLocation>
</comment>